<name>A0A7G9L596_9SPHN</name>
<dbReference type="EMBL" id="CP060697">
    <property type="protein sequence ID" value="QNM83795.1"/>
    <property type="molecule type" value="Genomic_DNA"/>
</dbReference>
<dbReference type="Proteomes" id="UP000515861">
    <property type="component" value="Chromosome"/>
</dbReference>
<reference evidence="1 2" key="1">
    <citation type="submission" date="2020-08" db="EMBL/GenBank/DDBJ databases">
        <title>Sphingomonas sp. sand1-3 16S ribosomal RNA gene Genome sequencing and assembly.</title>
        <authorList>
            <person name="Kang M."/>
        </authorList>
    </citation>
    <scope>NUCLEOTIDE SEQUENCE [LARGE SCALE GENOMIC DNA]</scope>
    <source>
        <strain evidence="2">sand1-3</strain>
    </source>
</reference>
<dbReference type="GO" id="GO:0016788">
    <property type="term" value="F:hydrolase activity, acting on ester bonds"/>
    <property type="evidence" value="ECO:0007669"/>
    <property type="project" value="UniProtKB-ARBA"/>
</dbReference>
<dbReference type="InterPro" id="IPR036514">
    <property type="entry name" value="SGNH_hydro_sf"/>
</dbReference>
<sequence length="288" mass="31771">MWRRAGADTRARQVRILVKAALGSRKTTAPVRASSPAPAKPRTIILVGDSHASAVQRAIAKRTGKGYAVPLTAYRFQKAKRGQTLGDVAVDDLLERIAALGPDDVVISMIGGNQHAVFGSVQHPRRFDFFLPDDEAKHPAADAEIIPFRVLTDQFMTSLRTRDAKLLKAIREATKATIVHILPPPPKGDNAFIASYHEAHFADQGIGNLGVSDPQLRLKFWLLQNRMVTKLCQSLGITVLGPPRQTVDGGFLRRQYYADDVTHGNWHYGERILRQIERRFGAQASGAE</sequence>
<evidence type="ECO:0008006" key="3">
    <source>
        <dbReference type="Google" id="ProtNLM"/>
    </source>
</evidence>
<dbReference type="Gene3D" id="3.40.50.1110">
    <property type="entry name" value="SGNH hydrolase"/>
    <property type="match status" value="1"/>
</dbReference>
<accession>A0A7G9L596</accession>
<protein>
    <recommendedName>
        <fullName evidence="3">SGNH/GDSL hydrolase family protein</fullName>
    </recommendedName>
</protein>
<gene>
    <name evidence="1" type="ORF">H8M03_05600</name>
</gene>
<dbReference type="RefSeq" id="WP_187480749.1">
    <property type="nucleotide sequence ID" value="NZ_CP060697.1"/>
</dbReference>
<organism evidence="1 2">
    <name type="scientific">Sphingomonas sabuli</name>
    <dbReference type="NCBI Taxonomy" id="2764186"/>
    <lineage>
        <taxon>Bacteria</taxon>
        <taxon>Pseudomonadati</taxon>
        <taxon>Pseudomonadota</taxon>
        <taxon>Alphaproteobacteria</taxon>
        <taxon>Sphingomonadales</taxon>
        <taxon>Sphingomonadaceae</taxon>
        <taxon>Sphingomonas</taxon>
    </lineage>
</organism>
<keyword evidence="2" id="KW-1185">Reference proteome</keyword>
<dbReference type="AlphaFoldDB" id="A0A7G9L596"/>
<proteinExistence type="predicted"/>
<evidence type="ECO:0000313" key="2">
    <source>
        <dbReference type="Proteomes" id="UP000515861"/>
    </source>
</evidence>
<dbReference type="SUPFAM" id="SSF52266">
    <property type="entry name" value="SGNH hydrolase"/>
    <property type="match status" value="1"/>
</dbReference>
<evidence type="ECO:0000313" key="1">
    <source>
        <dbReference type="EMBL" id="QNM83795.1"/>
    </source>
</evidence>
<dbReference type="KEGG" id="ssau:H8M03_05600"/>